<evidence type="ECO:0000256" key="10">
    <source>
        <dbReference type="HAMAP-Rule" id="MF_02002"/>
    </source>
</evidence>
<dbReference type="GO" id="GO:0000049">
    <property type="term" value="F:tRNA binding"/>
    <property type="evidence" value="ECO:0007669"/>
    <property type="project" value="InterPro"/>
</dbReference>
<evidence type="ECO:0000256" key="8">
    <source>
        <dbReference type="ARBA" id="ARBA00025217"/>
    </source>
</evidence>
<comment type="subcellular location">
    <subcellularLocation>
        <location evidence="10">Cytoplasm</location>
    </subcellularLocation>
</comment>
<dbReference type="InterPro" id="IPR002301">
    <property type="entry name" value="Ile-tRNA-ligase"/>
</dbReference>
<dbReference type="Pfam" id="PF08264">
    <property type="entry name" value="Anticodon_1"/>
    <property type="match status" value="1"/>
</dbReference>
<feature type="short sequence motif" description="'HIGH' region" evidence="10">
    <location>
        <begin position="50"/>
        <end position="60"/>
    </location>
</feature>
<dbReference type="InterPro" id="IPR023585">
    <property type="entry name" value="Ile-tRNA-ligase_type1"/>
</dbReference>
<evidence type="ECO:0000256" key="1">
    <source>
        <dbReference type="ARBA" id="ARBA00006887"/>
    </source>
</evidence>
<dbReference type="InterPro" id="IPR033708">
    <property type="entry name" value="Anticodon_Ile_BEm"/>
</dbReference>
<dbReference type="GO" id="GO:0006428">
    <property type="term" value="P:isoleucyl-tRNA aminoacylation"/>
    <property type="evidence" value="ECO:0007669"/>
    <property type="project" value="UniProtKB-UniRule"/>
</dbReference>
<dbReference type="AlphaFoldDB" id="A0A5C0UD47"/>
<dbReference type="Gene3D" id="3.40.50.620">
    <property type="entry name" value="HUPs"/>
    <property type="match status" value="1"/>
</dbReference>
<dbReference type="InterPro" id="IPR014729">
    <property type="entry name" value="Rossmann-like_a/b/a_fold"/>
</dbReference>
<evidence type="ECO:0000256" key="2">
    <source>
        <dbReference type="ARBA" id="ARBA00022490"/>
    </source>
</evidence>
<dbReference type="CDD" id="cd00818">
    <property type="entry name" value="IleRS_core"/>
    <property type="match status" value="1"/>
</dbReference>
<comment type="function">
    <text evidence="8 10">Catalyzes the attachment of isoleucine to tRNA(Ile). As IleRS can inadvertently accommodate and process structurally similar amino acids such as valine, to avoid such errors it has two additional distinct tRNA(Ile)-dependent editing activities. One activity is designated as 'pretransfer' editing and involves the hydrolysis of activated Val-AMP. The other activity is designated 'posttransfer' editing and involves deacylation of mischarged Val-tRNA(Ile).</text>
</comment>
<keyword evidence="7 10" id="KW-0030">Aminoacyl-tRNA synthetase</keyword>
<dbReference type="PRINTS" id="PR00984">
    <property type="entry name" value="TRNASYNTHILE"/>
</dbReference>
<evidence type="ECO:0000256" key="3">
    <source>
        <dbReference type="ARBA" id="ARBA00022598"/>
    </source>
</evidence>
<organism evidence="13 14">
    <name type="scientific">Candidatus Cytomitobacter indipagum</name>
    <dbReference type="NCBI Taxonomy" id="2601575"/>
    <lineage>
        <taxon>Bacteria</taxon>
        <taxon>Pseudomonadati</taxon>
        <taxon>Pseudomonadota</taxon>
        <taxon>Alphaproteobacteria</taxon>
        <taxon>Holosporales</taxon>
        <taxon>Holosporaceae</taxon>
        <taxon>Candidatus Cytomitobacter</taxon>
    </lineage>
</organism>
<dbReference type="Proteomes" id="UP000325155">
    <property type="component" value="Chromosome"/>
</dbReference>
<keyword evidence="3 10" id="KW-0436">Ligase</keyword>
<dbReference type="Gene3D" id="3.90.740.10">
    <property type="entry name" value="Valyl/Leucyl/Isoleucyl-tRNA synthetase, editing domain"/>
    <property type="match status" value="1"/>
</dbReference>
<keyword evidence="14" id="KW-1185">Reference proteome</keyword>
<dbReference type="InterPro" id="IPR050081">
    <property type="entry name" value="Ile-tRNA_ligase"/>
</dbReference>
<evidence type="ECO:0000256" key="6">
    <source>
        <dbReference type="ARBA" id="ARBA00022917"/>
    </source>
</evidence>
<dbReference type="GO" id="GO:0002161">
    <property type="term" value="F:aminoacyl-tRNA deacylase activity"/>
    <property type="evidence" value="ECO:0007669"/>
    <property type="project" value="InterPro"/>
</dbReference>
<dbReference type="SUPFAM" id="SSF47323">
    <property type="entry name" value="Anticodon-binding domain of a subclass of class I aminoacyl-tRNA synthetases"/>
    <property type="match status" value="1"/>
</dbReference>
<dbReference type="PROSITE" id="PS00178">
    <property type="entry name" value="AA_TRNA_LIGASE_I"/>
    <property type="match status" value="1"/>
</dbReference>
<feature type="domain" description="Methionyl/Valyl/Leucyl/Isoleucyl-tRNA synthetase anticodon-binding" evidence="12">
    <location>
        <begin position="657"/>
        <end position="809"/>
    </location>
</feature>
<comment type="catalytic activity">
    <reaction evidence="9 10">
        <text>tRNA(Ile) + L-isoleucine + ATP = L-isoleucyl-tRNA(Ile) + AMP + diphosphate</text>
        <dbReference type="Rhea" id="RHEA:11060"/>
        <dbReference type="Rhea" id="RHEA-COMP:9666"/>
        <dbReference type="Rhea" id="RHEA-COMP:9695"/>
        <dbReference type="ChEBI" id="CHEBI:30616"/>
        <dbReference type="ChEBI" id="CHEBI:33019"/>
        <dbReference type="ChEBI" id="CHEBI:58045"/>
        <dbReference type="ChEBI" id="CHEBI:78442"/>
        <dbReference type="ChEBI" id="CHEBI:78528"/>
        <dbReference type="ChEBI" id="CHEBI:456215"/>
        <dbReference type="EC" id="6.1.1.5"/>
    </reaction>
</comment>
<dbReference type="InterPro" id="IPR001412">
    <property type="entry name" value="aa-tRNA-synth_I_CS"/>
</dbReference>
<evidence type="ECO:0000256" key="5">
    <source>
        <dbReference type="ARBA" id="ARBA00022840"/>
    </source>
</evidence>
<evidence type="ECO:0000256" key="9">
    <source>
        <dbReference type="ARBA" id="ARBA00048359"/>
    </source>
</evidence>
<dbReference type="EC" id="6.1.1.5" evidence="10"/>
<dbReference type="CDD" id="cd07960">
    <property type="entry name" value="Anticodon_Ia_Ile_BEm"/>
    <property type="match status" value="1"/>
</dbReference>
<feature type="binding site" evidence="10">
    <location>
        <position position="537"/>
    </location>
    <ligand>
        <name>L-isoleucyl-5'-AMP</name>
        <dbReference type="ChEBI" id="CHEBI:178002"/>
    </ligand>
</feature>
<comment type="similarity">
    <text evidence="1 10">Belongs to the class-I aminoacyl-tRNA synthetase family. IleS type 1 subfamily.</text>
</comment>
<evidence type="ECO:0000256" key="4">
    <source>
        <dbReference type="ARBA" id="ARBA00022741"/>
    </source>
</evidence>
<evidence type="ECO:0000259" key="11">
    <source>
        <dbReference type="Pfam" id="PF00133"/>
    </source>
</evidence>
<protein>
    <recommendedName>
        <fullName evidence="10">Isoleucine--tRNA ligase</fullName>
        <ecNumber evidence="10">6.1.1.5</ecNumber>
    </recommendedName>
    <alternativeName>
        <fullName evidence="10">Isoleucyl-tRNA synthetase</fullName>
        <shortName evidence="10">IleRS</shortName>
    </alternativeName>
</protein>
<dbReference type="EMBL" id="CP043315">
    <property type="protein sequence ID" value="QEK37898.1"/>
    <property type="molecule type" value="Genomic_DNA"/>
</dbReference>
<dbReference type="GO" id="GO:0008270">
    <property type="term" value="F:zinc ion binding"/>
    <property type="evidence" value="ECO:0007669"/>
    <property type="project" value="UniProtKB-UniRule"/>
</dbReference>
<dbReference type="KEGG" id="cip:FZC35_00665"/>
<dbReference type="SUPFAM" id="SSF50677">
    <property type="entry name" value="ValRS/IleRS/LeuRS editing domain"/>
    <property type="match status" value="1"/>
</dbReference>
<name>A0A5C0UD47_9PROT</name>
<evidence type="ECO:0000313" key="14">
    <source>
        <dbReference type="Proteomes" id="UP000325155"/>
    </source>
</evidence>
<feature type="binding site" evidence="10">
    <location>
        <position position="882"/>
    </location>
    <ligand>
        <name>Zn(2+)</name>
        <dbReference type="ChEBI" id="CHEBI:29105"/>
    </ligand>
</feature>
<dbReference type="NCBIfam" id="TIGR00392">
    <property type="entry name" value="ileS"/>
    <property type="match status" value="1"/>
</dbReference>
<keyword evidence="5 10" id="KW-0067">ATP-binding</keyword>
<feature type="short sequence motif" description="'KMSKS' region" evidence="10">
    <location>
        <begin position="578"/>
        <end position="582"/>
    </location>
</feature>
<comment type="domain">
    <text evidence="10">IleRS has two distinct active sites: one for aminoacylation and one for editing. The misactivated valine is translocated from the active site to the editing site, which sterically excludes the correctly activated isoleucine. The single editing site contains two valyl binding pockets, one specific for each substrate (Val-AMP or Val-tRNA(Ile)).</text>
</comment>
<keyword evidence="10" id="KW-0479">Metal-binding</keyword>
<evidence type="ECO:0000259" key="12">
    <source>
        <dbReference type="Pfam" id="PF08264"/>
    </source>
</evidence>
<dbReference type="PANTHER" id="PTHR42765:SF1">
    <property type="entry name" value="ISOLEUCINE--TRNA LIGASE, MITOCHONDRIAL"/>
    <property type="match status" value="1"/>
</dbReference>
<keyword evidence="10" id="KW-0862">Zinc</keyword>
<feature type="binding site" evidence="10">
    <location>
        <position position="885"/>
    </location>
    <ligand>
        <name>Zn(2+)</name>
        <dbReference type="ChEBI" id="CHEBI:29105"/>
    </ligand>
</feature>
<evidence type="ECO:0000256" key="7">
    <source>
        <dbReference type="ARBA" id="ARBA00023146"/>
    </source>
</evidence>
<accession>A0A5C0UD47</accession>
<dbReference type="GO" id="GO:0004822">
    <property type="term" value="F:isoleucine-tRNA ligase activity"/>
    <property type="evidence" value="ECO:0007669"/>
    <property type="project" value="UniProtKB-UniRule"/>
</dbReference>
<reference evidence="13 14" key="1">
    <citation type="submission" date="2019-08" db="EMBL/GenBank/DDBJ databases">
        <title>Highly reduced genomes of protist endosymbionts show evolutionary convergence.</title>
        <authorList>
            <person name="George E."/>
            <person name="Husnik F."/>
            <person name="Tashyreva D."/>
            <person name="Prokopchuk G."/>
            <person name="Horak A."/>
            <person name="Kwong W.K."/>
            <person name="Lukes J."/>
            <person name="Keeling P.J."/>
        </authorList>
    </citation>
    <scope>NUCLEOTIDE SEQUENCE [LARGE SCALE GENOMIC DNA]</scope>
    <source>
        <strain evidence="13">1605</strain>
    </source>
</reference>
<feature type="binding site" evidence="10">
    <location>
        <position position="899"/>
    </location>
    <ligand>
        <name>Zn(2+)</name>
        <dbReference type="ChEBI" id="CHEBI:29105"/>
    </ligand>
</feature>
<gene>
    <name evidence="10 13" type="primary">ileS</name>
    <name evidence="13" type="ORF">FZC35_00665</name>
</gene>
<dbReference type="InterPro" id="IPR013155">
    <property type="entry name" value="M/V/L/I-tRNA-synth_anticd-bd"/>
</dbReference>
<dbReference type="Pfam" id="PF00133">
    <property type="entry name" value="tRNA-synt_1"/>
    <property type="match status" value="1"/>
</dbReference>
<feature type="binding site" evidence="10">
    <location>
        <position position="581"/>
    </location>
    <ligand>
        <name>ATP</name>
        <dbReference type="ChEBI" id="CHEBI:30616"/>
    </ligand>
</feature>
<keyword evidence="2 10" id="KW-0963">Cytoplasm</keyword>
<dbReference type="InterPro" id="IPR009080">
    <property type="entry name" value="tRNAsynth_Ia_anticodon-bd"/>
</dbReference>
<evidence type="ECO:0000313" key="13">
    <source>
        <dbReference type="EMBL" id="QEK37898.1"/>
    </source>
</evidence>
<dbReference type="OrthoDB" id="9810365at2"/>
<dbReference type="InterPro" id="IPR002300">
    <property type="entry name" value="aa-tRNA-synth_Ia"/>
</dbReference>
<keyword evidence="6 10" id="KW-0648">Protein biosynthesis</keyword>
<dbReference type="Gene3D" id="1.10.730.20">
    <property type="match status" value="1"/>
</dbReference>
<dbReference type="RefSeq" id="WP_148980745.1">
    <property type="nucleotide sequence ID" value="NZ_CP043315.1"/>
</dbReference>
<proteinExistence type="inferred from homology"/>
<feature type="domain" description="Aminoacyl-tRNA synthetase class Ia" evidence="11">
    <location>
        <begin position="22"/>
        <end position="617"/>
    </location>
</feature>
<keyword evidence="4 10" id="KW-0547">Nucleotide-binding</keyword>
<dbReference type="GO" id="GO:0005829">
    <property type="term" value="C:cytosol"/>
    <property type="evidence" value="ECO:0007669"/>
    <property type="project" value="TreeGrafter"/>
</dbReference>
<feature type="binding site" evidence="10">
    <location>
        <position position="896"/>
    </location>
    <ligand>
        <name>Zn(2+)</name>
        <dbReference type="ChEBI" id="CHEBI:29105"/>
    </ligand>
</feature>
<dbReference type="SUPFAM" id="SSF52374">
    <property type="entry name" value="Nucleotidylyl transferase"/>
    <property type="match status" value="1"/>
</dbReference>
<dbReference type="HAMAP" id="MF_02002">
    <property type="entry name" value="Ile_tRNA_synth_type1"/>
    <property type="match status" value="1"/>
</dbReference>
<comment type="subunit">
    <text evidence="10">Monomer.</text>
</comment>
<dbReference type="InterPro" id="IPR009008">
    <property type="entry name" value="Val/Leu/Ile-tRNA-synth_edit"/>
</dbReference>
<sequence length="912" mass="105694">MKYFVALPKTSFPIKSKDNKEILDFWSKISLYKKLHERDAEKFLLHDGPPFANGSPHMGHAVNKIMKDIFNRGKAMLGYKIDYVPGWDCHGLPIESAVEAALRKEGKRRSELSVEEFRIMCKDFASKWIKVQKDGFVQMGVIGDFENPYTTMKSQLEILKEFHKFVADGLIYRGSRPVMWSCSEATALAEAEVEYYDKQSNSIDVKFEITKSKNKNLIGSKIVIWTTTPWTLPANRAVAYGADFEYVIIKTGEEKLIIAKDLLDEFCKRSSIDKNIAETINGSDLEESFCKHPMYDLGFEMEVPVVEGHHVSLDQGTGFVHIAPSHGEEDFIIGKKYNLEIPELINERGKYKENVSLIGGKDIFASEEIIIEELQKLNIIASHTKITHSYPHSWRSRKPLIYRVTPQWFINIKQMKKNVLEVVDQVNWIPDFGKMRFVSMLENRGDWCVSRQRIWGVPLAILYHKDTGEILKDENILNEIQNRLAKDGVDKWWSIANEYVEKYPDYIPVYDILDVWFESGASQSYVLDGEVADVYIEGSDQHRGWFQSSALQASREVAKLPYKNLITHGFVVDKNGRKMSKSLGNGVDPMDIIEKNGADLIRLWISSQNYTEDMRWSLEHLNRVKDMEKRFRNTIKYMIGSTQFEFGGNYKSMPLLEKWILNKLYVLNEEFKSSVNEFTTYKFIRKLFLFCTVDLSAFYFDIRKDVLYCDDMKDESPKLVRLVLKNVLDCLLKWLAPTMSFATEEAWKAMGNQDSIHEQKIMELDSLWKNNDAELEIAKLREIRKSVTSILENMREAKDINSSLETEIAIITKDIDKSHENIMKEICIVSSVKIFNDIQEFELYNLNLNDKFDISKIDSNKTDEMRDQNIIIFAKKATGNKCPRCKKVFMNIEELCERCEKVSELYKEKDSA</sequence>
<comment type="cofactor">
    <cofactor evidence="10">
        <name>Zn(2+)</name>
        <dbReference type="ChEBI" id="CHEBI:29105"/>
    </cofactor>
    <text evidence="10">Binds 1 zinc ion per subunit.</text>
</comment>
<dbReference type="PANTHER" id="PTHR42765">
    <property type="entry name" value="SOLEUCYL-TRNA SYNTHETASE"/>
    <property type="match status" value="1"/>
</dbReference>
<dbReference type="GO" id="GO:0005524">
    <property type="term" value="F:ATP binding"/>
    <property type="evidence" value="ECO:0007669"/>
    <property type="project" value="UniProtKB-UniRule"/>
</dbReference>